<reference evidence="1" key="2">
    <citation type="submission" date="2022-01" db="EMBL/GenBank/DDBJ databases">
        <authorList>
            <person name="Yamashiro T."/>
            <person name="Shiraishi A."/>
            <person name="Satake H."/>
            <person name="Nakayama K."/>
        </authorList>
    </citation>
    <scope>NUCLEOTIDE SEQUENCE</scope>
</reference>
<dbReference type="EMBL" id="BQNB010011592">
    <property type="protein sequence ID" value="GJS92582.1"/>
    <property type="molecule type" value="Genomic_DNA"/>
</dbReference>
<sequence>MDHRFPKQVIGVPLKSTRGLLLSEPYNQPQCTSTSSKITNQGSLGPKLIEIMKHNLSHGAKIIQYGGQERVAFRSDRSIKTYSTTGGQLKFQYKVSIPLAKIKGVLESKNMKRPSNNYSSDCR</sequence>
<dbReference type="InterPro" id="IPR037848">
    <property type="entry name" value="GEM-like"/>
</dbReference>
<keyword evidence="2" id="KW-1185">Reference proteome</keyword>
<dbReference type="Proteomes" id="UP001151760">
    <property type="component" value="Unassembled WGS sequence"/>
</dbReference>
<organism evidence="1 2">
    <name type="scientific">Tanacetum coccineum</name>
    <dbReference type="NCBI Taxonomy" id="301880"/>
    <lineage>
        <taxon>Eukaryota</taxon>
        <taxon>Viridiplantae</taxon>
        <taxon>Streptophyta</taxon>
        <taxon>Embryophyta</taxon>
        <taxon>Tracheophyta</taxon>
        <taxon>Spermatophyta</taxon>
        <taxon>Magnoliopsida</taxon>
        <taxon>eudicotyledons</taxon>
        <taxon>Gunneridae</taxon>
        <taxon>Pentapetalae</taxon>
        <taxon>asterids</taxon>
        <taxon>campanulids</taxon>
        <taxon>Asterales</taxon>
        <taxon>Asteraceae</taxon>
        <taxon>Asteroideae</taxon>
        <taxon>Anthemideae</taxon>
        <taxon>Anthemidinae</taxon>
        <taxon>Tanacetum</taxon>
    </lineage>
</organism>
<dbReference type="PANTHER" id="PTHR31969">
    <property type="entry name" value="GEM-LIKE PROTEIN 2"/>
    <property type="match status" value="1"/>
</dbReference>
<name>A0ABQ4ZRM5_9ASTR</name>
<gene>
    <name evidence="1" type="ORF">Tco_0799550</name>
</gene>
<proteinExistence type="predicted"/>
<evidence type="ECO:0000313" key="1">
    <source>
        <dbReference type="EMBL" id="GJS92582.1"/>
    </source>
</evidence>
<comment type="caution">
    <text evidence="1">The sequence shown here is derived from an EMBL/GenBank/DDBJ whole genome shotgun (WGS) entry which is preliminary data.</text>
</comment>
<accession>A0ABQ4ZRM5</accession>
<evidence type="ECO:0000313" key="2">
    <source>
        <dbReference type="Proteomes" id="UP001151760"/>
    </source>
</evidence>
<reference evidence="1" key="1">
    <citation type="journal article" date="2022" name="Int. J. Mol. Sci.">
        <title>Draft Genome of Tanacetum Coccineum: Genomic Comparison of Closely Related Tanacetum-Family Plants.</title>
        <authorList>
            <person name="Yamashiro T."/>
            <person name="Shiraishi A."/>
            <person name="Nakayama K."/>
            <person name="Satake H."/>
        </authorList>
    </citation>
    <scope>NUCLEOTIDE SEQUENCE</scope>
</reference>
<protein>
    <submittedName>
        <fullName evidence="1">GEM-like protein 7</fullName>
    </submittedName>
</protein>